<protein>
    <recommendedName>
        <fullName evidence="3">ATP-binding protein</fullName>
    </recommendedName>
</protein>
<accession>A0A7J5DM36</accession>
<dbReference type="Gene3D" id="3.30.565.10">
    <property type="entry name" value="Histidine kinase-like ATPase, C-terminal domain"/>
    <property type="match status" value="1"/>
</dbReference>
<proteinExistence type="predicted"/>
<sequence>MNPPEKRPATPEEGTSAAVLHAVGAVPSLLPLAAESTRFAFSSSLDSDGRAAPRTRVIGRQWLTIGRWAGNIDAAARVADKLVDNAVRHGKPFDDGKIVLRMLALGETEELLIEVDDAYADFPDFDQVSRPNREPCSAPTGLWWLAHYYGTLSWASKQDDTGQVIGKTVQAILPVRWDGDV</sequence>
<evidence type="ECO:0000313" key="1">
    <source>
        <dbReference type="EMBL" id="KAB1989788.1"/>
    </source>
</evidence>
<dbReference type="AlphaFoldDB" id="A0A7J5DM36"/>
<dbReference type="Proteomes" id="UP000442990">
    <property type="component" value="Unassembled WGS sequence"/>
</dbReference>
<reference evidence="1 2" key="1">
    <citation type="submission" date="2019-09" db="EMBL/GenBank/DDBJ databases">
        <title>Isolation and identification of active actinomycetes.</title>
        <authorList>
            <person name="Yu Z."/>
            <person name="Han C."/>
            <person name="Yu B."/>
        </authorList>
    </citation>
    <scope>NUCLEOTIDE SEQUENCE [LARGE SCALE GENOMIC DNA]</scope>
    <source>
        <strain evidence="1 2">NEAU-H2</strain>
    </source>
</reference>
<dbReference type="RefSeq" id="WP_151468090.1">
    <property type="nucleotide sequence ID" value="NZ_WBKG01000003.1"/>
</dbReference>
<evidence type="ECO:0008006" key="3">
    <source>
        <dbReference type="Google" id="ProtNLM"/>
    </source>
</evidence>
<name>A0A7J5DM36_9ACTN</name>
<keyword evidence="2" id="KW-1185">Reference proteome</keyword>
<gene>
    <name evidence="1" type="ORF">F8144_05425</name>
</gene>
<comment type="caution">
    <text evidence="1">The sequence shown here is derived from an EMBL/GenBank/DDBJ whole genome shotgun (WGS) entry which is preliminary data.</text>
</comment>
<organism evidence="1 2">
    <name type="scientific">Streptomyces triticiradicis</name>
    <dbReference type="NCBI Taxonomy" id="2651189"/>
    <lineage>
        <taxon>Bacteria</taxon>
        <taxon>Bacillati</taxon>
        <taxon>Actinomycetota</taxon>
        <taxon>Actinomycetes</taxon>
        <taxon>Kitasatosporales</taxon>
        <taxon>Streptomycetaceae</taxon>
        <taxon>Streptomyces</taxon>
    </lineage>
</organism>
<dbReference type="EMBL" id="WBKG01000003">
    <property type="protein sequence ID" value="KAB1989788.1"/>
    <property type="molecule type" value="Genomic_DNA"/>
</dbReference>
<dbReference type="InterPro" id="IPR036890">
    <property type="entry name" value="HATPase_C_sf"/>
</dbReference>
<evidence type="ECO:0000313" key="2">
    <source>
        <dbReference type="Proteomes" id="UP000442990"/>
    </source>
</evidence>